<reference evidence="2" key="2">
    <citation type="submission" date="2018-05" db="EMBL/GenBank/DDBJ databases">
        <title>OpunRS2 (Oryza punctata Reference Sequence Version 2).</title>
        <authorList>
            <person name="Zhang J."/>
            <person name="Kudrna D."/>
            <person name="Lee S."/>
            <person name="Talag J."/>
            <person name="Welchert J."/>
            <person name="Wing R.A."/>
        </authorList>
    </citation>
    <scope>NUCLEOTIDE SEQUENCE [LARGE SCALE GENOMIC DNA]</scope>
</reference>
<protein>
    <submittedName>
        <fullName evidence="2">Uncharacterized protein</fullName>
    </submittedName>
</protein>
<evidence type="ECO:0000313" key="2">
    <source>
        <dbReference type="EnsemblPlants" id="OPUNC12G10440.1"/>
    </source>
</evidence>
<sequence length="156" mass="17583">MALRVSVSESEKGMYSTLLVVKEMRLPAKPNEQKGRQDQDYLKEKSKVIRVKSPMEEEEDGTLAVDSSGRRVVRTREKEDDTPTVEVKALLRASLSYAEQRLRQQGGGIHLGQEQQPAIAPRTMVNDVGAFMQSLFELKTNILTLEPLENTSIRKP</sequence>
<accession>A0A0E0MMA8</accession>
<dbReference type="AlphaFoldDB" id="A0A0E0MMA8"/>
<reference evidence="2" key="1">
    <citation type="submission" date="2015-04" db="UniProtKB">
        <authorList>
            <consortium name="EnsemblPlants"/>
        </authorList>
    </citation>
    <scope>IDENTIFICATION</scope>
</reference>
<organism evidence="2">
    <name type="scientific">Oryza punctata</name>
    <name type="common">Red rice</name>
    <dbReference type="NCBI Taxonomy" id="4537"/>
    <lineage>
        <taxon>Eukaryota</taxon>
        <taxon>Viridiplantae</taxon>
        <taxon>Streptophyta</taxon>
        <taxon>Embryophyta</taxon>
        <taxon>Tracheophyta</taxon>
        <taxon>Spermatophyta</taxon>
        <taxon>Magnoliopsida</taxon>
        <taxon>Liliopsida</taxon>
        <taxon>Poales</taxon>
        <taxon>Poaceae</taxon>
        <taxon>BOP clade</taxon>
        <taxon>Oryzoideae</taxon>
        <taxon>Oryzeae</taxon>
        <taxon>Oryzinae</taxon>
        <taxon>Oryza</taxon>
    </lineage>
</organism>
<dbReference type="EnsemblPlants" id="OPUNC12G10440.1">
    <property type="protein sequence ID" value="OPUNC12G10440.1"/>
    <property type="gene ID" value="OPUNC12G10440"/>
</dbReference>
<feature type="region of interest" description="Disordered" evidence="1">
    <location>
        <begin position="25"/>
        <end position="81"/>
    </location>
</feature>
<keyword evidence="3" id="KW-1185">Reference proteome</keyword>
<evidence type="ECO:0000256" key="1">
    <source>
        <dbReference type="SAM" id="MobiDB-lite"/>
    </source>
</evidence>
<dbReference type="HOGENOM" id="CLU_1689545_0_0_1"/>
<dbReference type="Gramene" id="OPUNC12G10440.1">
    <property type="protein sequence ID" value="OPUNC12G10440.1"/>
    <property type="gene ID" value="OPUNC12G10440"/>
</dbReference>
<evidence type="ECO:0000313" key="3">
    <source>
        <dbReference type="Proteomes" id="UP000026962"/>
    </source>
</evidence>
<feature type="compositionally biased region" description="Basic and acidic residues" evidence="1">
    <location>
        <begin position="25"/>
        <end position="47"/>
    </location>
</feature>
<name>A0A0E0MMA8_ORYPU</name>
<proteinExistence type="predicted"/>
<dbReference type="Proteomes" id="UP000026962">
    <property type="component" value="Chromosome 12"/>
</dbReference>